<dbReference type="CDD" id="cd06225">
    <property type="entry name" value="HAMP"/>
    <property type="match status" value="1"/>
</dbReference>
<evidence type="ECO:0000259" key="14">
    <source>
        <dbReference type="PROSITE" id="PS50885"/>
    </source>
</evidence>
<dbReference type="PROSITE" id="PS50885">
    <property type="entry name" value="HAMP"/>
    <property type="match status" value="1"/>
</dbReference>
<keyword evidence="10 12" id="KW-0472">Membrane</keyword>
<dbReference type="Gene3D" id="1.10.287.130">
    <property type="match status" value="1"/>
</dbReference>
<dbReference type="Pfam" id="PF00512">
    <property type="entry name" value="HisKA"/>
    <property type="match status" value="1"/>
</dbReference>
<evidence type="ECO:0000256" key="6">
    <source>
        <dbReference type="ARBA" id="ARBA00022692"/>
    </source>
</evidence>
<organism evidence="15 16">
    <name type="scientific">Brevibacterium casei</name>
    <dbReference type="NCBI Taxonomy" id="33889"/>
    <lineage>
        <taxon>Bacteria</taxon>
        <taxon>Bacillati</taxon>
        <taxon>Actinomycetota</taxon>
        <taxon>Actinomycetes</taxon>
        <taxon>Micrococcales</taxon>
        <taxon>Brevibacteriaceae</taxon>
        <taxon>Brevibacterium</taxon>
    </lineage>
</organism>
<keyword evidence="6 12" id="KW-0812">Transmembrane</keyword>
<dbReference type="InterPro" id="IPR005467">
    <property type="entry name" value="His_kinase_dom"/>
</dbReference>
<dbReference type="InterPro" id="IPR050428">
    <property type="entry name" value="TCS_sensor_his_kinase"/>
</dbReference>
<dbReference type="InterPro" id="IPR003660">
    <property type="entry name" value="HAMP_dom"/>
</dbReference>
<dbReference type="SUPFAM" id="SSF55874">
    <property type="entry name" value="ATPase domain of HSP90 chaperone/DNA topoisomerase II/histidine kinase"/>
    <property type="match status" value="1"/>
</dbReference>
<dbReference type="Proteomes" id="UP000595374">
    <property type="component" value="Chromosome"/>
</dbReference>
<evidence type="ECO:0000313" key="15">
    <source>
        <dbReference type="EMBL" id="QQB16227.1"/>
    </source>
</evidence>
<evidence type="ECO:0000256" key="9">
    <source>
        <dbReference type="ARBA" id="ARBA00023012"/>
    </source>
</evidence>
<dbReference type="EMBL" id="CP065989">
    <property type="protein sequence ID" value="QQB16227.1"/>
    <property type="molecule type" value="Genomic_DNA"/>
</dbReference>
<dbReference type="SMART" id="SM00387">
    <property type="entry name" value="HATPase_c"/>
    <property type="match status" value="1"/>
</dbReference>
<evidence type="ECO:0000256" key="2">
    <source>
        <dbReference type="ARBA" id="ARBA00004236"/>
    </source>
</evidence>
<feature type="region of interest" description="Disordered" evidence="11">
    <location>
        <begin position="373"/>
        <end position="403"/>
    </location>
</feature>
<evidence type="ECO:0000259" key="13">
    <source>
        <dbReference type="PROSITE" id="PS50109"/>
    </source>
</evidence>
<keyword evidence="4" id="KW-0597">Phosphoprotein</keyword>
<sequence length="403" mass="42999">MAEPRPRGLSVRWQLTLSYAGFLIVAGILLLAVVWIFLLRYVPNVPISAPDGFVPNRSDLQRAFFPAAAATLGFLLVVGLAGGWFLAGRMLTPLERITRAARAVSAGEFSHRIRMSGRQDEIRELADVFDAMLTRVEAHVAEQQRFAANASHELRTPLAITQAVLDVAQREPDREHSADLAQLRAVNDRAIALTEALLLLSRAGNEIRDVEPVDLSLLAEDAVETLLPFAESRGIDVEFDTQPATALGSPVLLSQVVTNLVHNAIVHNLPAGGSLRVRTGRQPAPGGIGPWAWVSVENTGAVISPEAVATLTEPFQRGGRRTRDSSHAGVGLGLAIVARIIATHHGSLTLTPLAGGGLRVDVGLPAAHQPVQGRSIADRGTDAQLPVAIPRPGSDDQPDQLAE</sequence>
<dbReference type="RefSeq" id="WP_198501043.1">
    <property type="nucleotide sequence ID" value="NZ_CP065989.1"/>
</dbReference>
<dbReference type="SMART" id="SM00388">
    <property type="entry name" value="HisKA"/>
    <property type="match status" value="1"/>
</dbReference>
<dbReference type="GO" id="GO:0005886">
    <property type="term" value="C:plasma membrane"/>
    <property type="evidence" value="ECO:0007669"/>
    <property type="project" value="UniProtKB-SubCell"/>
</dbReference>
<dbReference type="SUPFAM" id="SSF158472">
    <property type="entry name" value="HAMP domain-like"/>
    <property type="match status" value="1"/>
</dbReference>
<dbReference type="InterPro" id="IPR003594">
    <property type="entry name" value="HATPase_dom"/>
</dbReference>
<comment type="subcellular location">
    <subcellularLocation>
        <location evidence="2">Cell membrane</location>
    </subcellularLocation>
</comment>
<proteinExistence type="predicted"/>
<keyword evidence="9" id="KW-0902">Two-component regulatory system</keyword>
<keyword evidence="8 12" id="KW-1133">Transmembrane helix</keyword>
<dbReference type="EC" id="2.7.13.3" evidence="3"/>
<evidence type="ECO:0000256" key="5">
    <source>
        <dbReference type="ARBA" id="ARBA00022679"/>
    </source>
</evidence>
<protein>
    <recommendedName>
        <fullName evidence="3">histidine kinase</fullName>
        <ecNumber evidence="3">2.7.13.3</ecNumber>
    </recommendedName>
</protein>
<dbReference type="Pfam" id="PF00672">
    <property type="entry name" value="HAMP"/>
    <property type="match status" value="1"/>
</dbReference>
<dbReference type="SMART" id="SM00304">
    <property type="entry name" value="HAMP"/>
    <property type="match status" value="1"/>
</dbReference>
<keyword evidence="7 15" id="KW-0418">Kinase</keyword>
<dbReference type="InterPro" id="IPR004358">
    <property type="entry name" value="Sig_transdc_His_kin-like_C"/>
</dbReference>
<accession>A0A7T4A2V6</accession>
<dbReference type="PANTHER" id="PTHR45436:SF5">
    <property type="entry name" value="SENSOR HISTIDINE KINASE TRCS"/>
    <property type="match status" value="1"/>
</dbReference>
<dbReference type="PRINTS" id="PR00344">
    <property type="entry name" value="BCTRLSENSOR"/>
</dbReference>
<evidence type="ECO:0000313" key="16">
    <source>
        <dbReference type="Proteomes" id="UP000595374"/>
    </source>
</evidence>
<feature type="domain" description="HAMP" evidence="14">
    <location>
        <begin position="88"/>
        <end position="141"/>
    </location>
</feature>
<dbReference type="AlphaFoldDB" id="A0A7T4A2V6"/>
<evidence type="ECO:0000256" key="7">
    <source>
        <dbReference type="ARBA" id="ARBA00022777"/>
    </source>
</evidence>
<dbReference type="GO" id="GO:0000155">
    <property type="term" value="F:phosphorelay sensor kinase activity"/>
    <property type="evidence" value="ECO:0007669"/>
    <property type="project" value="InterPro"/>
</dbReference>
<evidence type="ECO:0000256" key="10">
    <source>
        <dbReference type="ARBA" id="ARBA00023136"/>
    </source>
</evidence>
<dbReference type="InterPro" id="IPR036890">
    <property type="entry name" value="HATPase_C_sf"/>
</dbReference>
<dbReference type="Gene3D" id="3.30.565.10">
    <property type="entry name" value="Histidine kinase-like ATPase, C-terminal domain"/>
    <property type="match status" value="1"/>
</dbReference>
<dbReference type="SUPFAM" id="SSF47384">
    <property type="entry name" value="Homodimeric domain of signal transducing histidine kinase"/>
    <property type="match status" value="1"/>
</dbReference>
<comment type="catalytic activity">
    <reaction evidence="1">
        <text>ATP + protein L-histidine = ADP + protein N-phospho-L-histidine.</text>
        <dbReference type="EC" id="2.7.13.3"/>
    </reaction>
</comment>
<evidence type="ECO:0000256" key="8">
    <source>
        <dbReference type="ARBA" id="ARBA00022989"/>
    </source>
</evidence>
<dbReference type="Gene3D" id="6.10.340.10">
    <property type="match status" value="1"/>
</dbReference>
<feature type="domain" description="Histidine kinase" evidence="13">
    <location>
        <begin position="149"/>
        <end position="368"/>
    </location>
</feature>
<evidence type="ECO:0000256" key="12">
    <source>
        <dbReference type="SAM" id="Phobius"/>
    </source>
</evidence>
<feature type="transmembrane region" description="Helical" evidence="12">
    <location>
        <begin position="63"/>
        <end position="87"/>
    </location>
</feature>
<dbReference type="InterPro" id="IPR003661">
    <property type="entry name" value="HisK_dim/P_dom"/>
</dbReference>
<reference evidence="15 16" key="1">
    <citation type="submission" date="2020-12" db="EMBL/GenBank/DDBJ databases">
        <title>FDA dAtabase for Regulatory Grade micrObial Sequences (FDA-ARGOS): Supporting development and validation of Infectious Disease Dx tests.</title>
        <authorList>
            <person name="Sproer C."/>
            <person name="Gronow S."/>
            <person name="Severitt S."/>
            <person name="Schroder I."/>
            <person name="Tallon L."/>
            <person name="Sadzewicz L."/>
            <person name="Zhao X."/>
            <person name="Boylan J."/>
            <person name="Ott S."/>
            <person name="Bowen H."/>
            <person name="Vavikolanu K."/>
            <person name="Mehta A."/>
            <person name="Aluvathingal J."/>
            <person name="Nadendla S."/>
            <person name="Lowell S."/>
            <person name="Myers T."/>
            <person name="Yan Y."/>
            <person name="Sichtig H."/>
        </authorList>
    </citation>
    <scope>NUCLEOTIDE SEQUENCE [LARGE SCALE GENOMIC DNA]</scope>
    <source>
        <strain evidence="15 16">FDAARGOS_990</strain>
    </source>
</reference>
<dbReference type="InterPro" id="IPR036097">
    <property type="entry name" value="HisK_dim/P_sf"/>
</dbReference>
<gene>
    <name evidence="15" type="ORF">I6H47_16450</name>
</gene>
<dbReference type="PANTHER" id="PTHR45436">
    <property type="entry name" value="SENSOR HISTIDINE KINASE YKOH"/>
    <property type="match status" value="1"/>
</dbReference>
<dbReference type="Pfam" id="PF02518">
    <property type="entry name" value="HATPase_c"/>
    <property type="match status" value="1"/>
</dbReference>
<evidence type="ECO:0000256" key="3">
    <source>
        <dbReference type="ARBA" id="ARBA00012438"/>
    </source>
</evidence>
<feature type="transmembrane region" description="Helical" evidence="12">
    <location>
        <begin position="21"/>
        <end position="43"/>
    </location>
</feature>
<evidence type="ECO:0000256" key="11">
    <source>
        <dbReference type="SAM" id="MobiDB-lite"/>
    </source>
</evidence>
<keyword evidence="5" id="KW-0808">Transferase</keyword>
<dbReference type="CDD" id="cd00082">
    <property type="entry name" value="HisKA"/>
    <property type="match status" value="1"/>
</dbReference>
<evidence type="ECO:0000256" key="4">
    <source>
        <dbReference type="ARBA" id="ARBA00022553"/>
    </source>
</evidence>
<dbReference type="PROSITE" id="PS50109">
    <property type="entry name" value="HIS_KIN"/>
    <property type="match status" value="1"/>
</dbReference>
<evidence type="ECO:0000256" key="1">
    <source>
        <dbReference type="ARBA" id="ARBA00000085"/>
    </source>
</evidence>
<name>A0A7T4A2V6_9MICO</name>